<organism evidence="1 2">
    <name type="scientific">Peronosclerospora sorghi</name>
    <dbReference type="NCBI Taxonomy" id="230839"/>
    <lineage>
        <taxon>Eukaryota</taxon>
        <taxon>Sar</taxon>
        <taxon>Stramenopiles</taxon>
        <taxon>Oomycota</taxon>
        <taxon>Peronosporomycetes</taxon>
        <taxon>Peronosporales</taxon>
        <taxon>Peronosporaceae</taxon>
        <taxon>Peronosclerospora</taxon>
    </lineage>
</organism>
<evidence type="ECO:0000313" key="1">
    <source>
        <dbReference type="EMBL" id="KAI9908072.1"/>
    </source>
</evidence>
<dbReference type="Proteomes" id="UP001163321">
    <property type="component" value="Chromosome 8"/>
</dbReference>
<protein>
    <submittedName>
        <fullName evidence="1">Uncharacterized protein</fullName>
    </submittedName>
</protein>
<proteinExistence type="predicted"/>
<sequence>MEFRKCLSLLAKRPEHTHDCEEEQHAKGLDLIVNPTATEKNLEETNNLTQLSSQELVQTFYHFQEKRAQIYSDFQHKNLLLTECGLGAFKFIKRPSNFQHFASETMFLKPFLPLEELIFVFSGSRITDRFSAVSEQINCIEKLLNAKQQNATARLLRRLQLEEKEKLLLTSAVLIEKLRLSDAVKQPEPDDSTIAFLKRSIETLTNKHTECIVRINEILEDLRDESADLKDT</sequence>
<gene>
    <name evidence="1" type="ORF">PsorP6_003532</name>
</gene>
<dbReference type="EMBL" id="CM047587">
    <property type="protein sequence ID" value="KAI9908072.1"/>
    <property type="molecule type" value="Genomic_DNA"/>
</dbReference>
<evidence type="ECO:0000313" key="2">
    <source>
        <dbReference type="Proteomes" id="UP001163321"/>
    </source>
</evidence>
<keyword evidence="2" id="KW-1185">Reference proteome</keyword>
<reference evidence="1 2" key="1">
    <citation type="journal article" date="2022" name="bioRxiv">
        <title>The genome of the oomycete Peronosclerospora sorghi, a cosmopolitan pathogen of maize and sorghum, is inflated with dispersed pseudogenes.</title>
        <authorList>
            <person name="Fletcher K."/>
            <person name="Martin F."/>
            <person name="Isakeit T."/>
            <person name="Cavanaugh K."/>
            <person name="Magill C."/>
            <person name="Michelmore R."/>
        </authorList>
    </citation>
    <scope>NUCLEOTIDE SEQUENCE [LARGE SCALE GENOMIC DNA]</scope>
    <source>
        <strain evidence="1">P6</strain>
    </source>
</reference>
<accession>A0ACC0VP12</accession>
<name>A0ACC0VP12_9STRA</name>
<comment type="caution">
    <text evidence="1">The sequence shown here is derived from an EMBL/GenBank/DDBJ whole genome shotgun (WGS) entry which is preliminary data.</text>
</comment>